<organism evidence="3 4">
    <name type="scientific">Bradyrhizobium aeschynomenes</name>
    <dbReference type="NCBI Taxonomy" id="2734909"/>
    <lineage>
        <taxon>Bacteria</taxon>
        <taxon>Pseudomonadati</taxon>
        <taxon>Pseudomonadota</taxon>
        <taxon>Alphaproteobacteria</taxon>
        <taxon>Hyphomicrobiales</taxon>
        <taxon>Nitrobacteraceae</taxon>
        <taxon>Bradyrhizobium</taxon>
    </lineage>
</organism>
<keyword evidence="3" id="KW-0436">Ligase</keyword>
<feature type="domain" description="ATP-grasp" evidence="2">
    <location>
        <begin position="192"/>
        <end position="421"/>
    </location>
</feature>
<dbReference type="InterPro" id="IPR011761">
    <property type="entry name" value="ATP-grasp"/>
</dbReference>
<dbReference type="InterPro" id="IPR040754">
    <property type="entry name" value="PreAtp-grasp"/>
</dbReference>
<dbReference type="EMBL" id="JABFDN010000001">
    <property type="protein sequence ID" value="NPU64408.1"/>
    <property type="molecule type" value="Genomic_DNA"/>
</dbReference>
<keyword evidence="1" id="KW-0547">Nucleotide-binding</keyword>
<dbReference type="RefSeq" id="WP_172109460.1">
    <property type="nucleotide sequence ID" value="NZ_JABFDN010000001.1"/>
</dbReference>
<dbReference type="PANTHER" id="PTHR14465">
    <property type="entry name" value="IQ DOMAIN-CONTAINING PROTEIN H"/>
    <property type="match status" value="1"/>
</dbReference>
<dbReference type="Pfam" id="PF18604">
    <property type="entry name" value="PreAtp-grasp"/>
    <property type="match status" value="1"/>
</dbReference>
<dbReference type="PANTHER" id="PTHR14465:SF0">
    <property type="entry name" value="IQ DOMAIN-CONTAINING PROTEIN H"/>
    <property type="match status" value="1"/>
</dbReference>
<gene>
    <name evidence="3" type="ORF">HL667_05305</name>
</gene>
<evidence type="ECO:0000313" key="3">
    <source>
        <dbReference type="EMBL" id="NPU64408.1"/>
    </source>
</evidence>
<proteinExistence type="predicted"/>
<dbReference type="SUPFAM" id="SSF56059">
    <property type="entry name" value="Glutathione synthetase ATP-binding domain-like"/>
    <property type="match status" value="1"/>
</dbReference>
<evidence type="ECO:0000256" key="1">
    <source>
        <dbReference type="PROSITE-ProRule" id="PRU00409"/>
    </source>
</evidence>
<dbReference type="InterPro" id="IPR038752">
    <property type="entry name" value="IQCH"/>
</dbReference>
<comment type="caution">
    <text evidence="3">The sequence shown here is derived from an EMBL/GenBank/DDBJ whole genome shotgun (WGS) entry which is preliminary data.</text>
</comment>
<keyword evidence="1" id="KW-0067">ATP-binding</keyword>
<dbReference type="Pfam" id="PF24923">
    <property type="entry name" value="ATP-grasp_IQCH"/>
    <property type="match status" value="2"/>
</dbReference>
<dbReference type="InterPro" id="IPR056855">
    <property type="entry name" value="ATP-grasp_IQCH"/>
</dbReference>
<dbReference type="Pfam" id="PF18105">
    <property type="entry name" value="PGM1_C"/>
    <property type="match status" value="1"/>
</dbReference>
<sequence>MTGAALAPQDGIGAAERARFAALQAQFAASYTALFDDPGLPRTVVIVPSLSLDPEVLAKVSGVHHYEERMLCLLLLLRMPRTRVIYLTSTAISETIIDYYLHLLPGVPGGHARARLTLLSCDDASAAPLTQKILARPRLLGRLRAALAQGGPGHLSCFTVSELERRLALALGLPIYGCDPALSSWGSKSGSRRIFKEVGIDLPDGFEDLSDAGALTDALTELKRRRPELRKAVVKLNEGFSGEGNAIIDLSAAPDDHGLPQWLRDRLPDMAFEARGMSWEIFEAKLRGMGGIVEEFIPGHVKQSPSAQLRIDPLGRVDAVSTHDQVLGGPSGQIFLGCRFPADGDYRRDIQARGMAVAEALARKGVIGRLGVDFISVRDGPDWRHVAIEINLRKGGTTHPFLMLQFLTDGRYDPGSGEFLTPAGQPRCYYASDNLESRAYRGLTPDDLVDIAVVNGLHFHAAAGEGVAFHLIGALSEFGKLGVVCIGQTHVRAAEFYRRTVSVLDAAY</sequence>
<dbReference type="InterPro" id="IPR041356">
    <property type="entry name" value="PGM1_C"/>
</dbReference>
<evidence type="ECO:0000259" key="2">
    <source>
        <dbReference type="PROSITE" id="PS50975"/>
    </source>
</evidence>
<dbReference type="GO" id="GO:0016874">
    <property type="term" value="F:ligase activity"/>
    <property type="evidence" value="ECO:0007669"/>
    <property type="project" value="UniProtKB-KW"/>
</dbReference>
<protein>
    <submittedName>
        <fullName evidence="3">Carboxylate-amine ligase</fullName>
    </submittedName>
</protein>
<name>A0ABX2C9G9_9BRAD</name>
<keyword evidence="4" id="KW-1185">Reference proteome</keyword>
<dbReference type="Proteomes" id="UP000886476">
    <property type="component" value="Unassembled WGS sequence"/>
</dbReference>
<evidence type="ECO:0000313" key="4">
    <source>
        <dbReference type="Proteomes" id="UP000886476"/>
    </source>
</evidence>
<reference evidence="3" key="1">
    <citation type="submission" date="2020-05" db="EMBL/GenBank/DDBJ databases">
        <title>Nod-independent and nitrogen-fixing Bradyrhizobium aeschynomene sp. nov. isolated from nodules of Aeschynomene indica.</title>
        <authorList>
            <person name="Zhang Z."/>
        </authorList>
    </citation>
    <scope>NUCLEOTIDE SEQUENCE</scope>
    <source>
        <strain evidence="3">83012</strain>
    </source>
</reference>
<accession>A0ABX2C9G9</accession>
<dbReference type="PROSITE" id="PS50975">
    <property type="entry name" value="ATP_GRASP"/>
    <property type="match status" value="1"/>
</dbReference>